<dbReference type="InterPro" id="IPR011545">
    <property type="entry name" value="DEAD/DEAH_box_helicase_dom"/>
</dbReference>
<dbReference type="GO" id="GO:0016787">
    <property type="term" value="F:hydrolase activity"/>
    <property type="evidence" value="ECO:0007669"/>
    <property type="project" value="UniProtKB-KW"/>
</dbReference>
<evidence type="ECO:0000259" key="9">
    <source>
        <dbReference type="PROSITE" id="PS51194"/>
    </source>
</evidence>
<dbReference type="InterPro" id="IPR027417">
    <property type="entry name" value="P-loop_NTPase"/>
</dbReference>
<name>A0A8S9YVR9_9TREM</name>
<keyword evidence="2 6" id="KW-0547">Nucleotide-binding</keyword>
<dbReference type="GO" id="GO:0005524">
    <property type="term" value="F:ATP binding"/>
    <property type="evidence" value="ECO:0007669"/>
    <property type="project" value="UniProtKB-KW"/>
</dbReference>
<reference evidence="10" key="1">
    <citation type="submission" date="2019-07" db="EMBL/GenBank/DDBJ databases">
        <title>Annotation for the trematode Paragonimus miyazaki's.</title>
        <authorList>
            <person name="Choi Y.-J."/>
        </authorList>
    </citation>
    <scope>NUCLEOTIDE SEQUENCE</scope>
    <source>
        <strain evidence="10">Japan</strain>
    </source>
</reference>
<gene>
    <name evidence="10" type="ORF">EG68_04694</name>
</gene>
<organism evidence="10 11">
    <name type="scientific">Paragonimus skrjabini miyazakii</name>
    <dbReference type="NCBI Taxonomy" id="59628"/>
    <lineage>
        <taxon>Eukaryota</taxon>
        <taxon>Metazoa</taxon>
        <taxon>Spiralia</taxon>
        <taxon>Lophotrochozoa</taxon>
        <taxon>Platyhelminthes</taxon>
        <taxon>Trematoda</taxon>
        <taxon>Digenea</taxon>
        <taxon>Plagiorchiida</taxon>
        <taxon>Troglotremata</taxon>
        <taxon>Troglotrematidae</taxon>
        <taxon>Paragonimus</taxon>
    </lineage>
</organism>
<keyword evidence="3 6" id="KW-0378">Hydrolase</keyword>
<protein>
    <recommendedName>
        <fullName evidence="1">RNA helicase</fullName>
        <ecNumber evidence="1">3.6.4.13</ecNumber>
    </recommendedName>
</protein>
<evidence type="ECO:0000256" key="6">
    <source>
        <dbReference type="RuleBase" id="RU000492"/>
    </source>
</evidence>
<feature type="region of interest" description="Disordered" evidence="7">
    <location>
        <begin position="650"/>
        <end position="679"/>
    </location>
</feature>
<comment type="caution">
    <text evidence="10">The sequence shown here is derived from an EMBL/GenBank/DDBJ whole genome shotgun (WGS) entry which is preliminary data.</text>
</comment>
<evidence type="ECO:0000256" key="1">
    <source>
        <dbReference type="ARBA" id="ARBA00012552"/>
    </source>
</evidence>
<evidence type="ECO:0000256" key="5">
    <source>
        <dbReference type="ARBA" id="ARBA00022840"/>
    </source>
</evidence>
<dbReference type="PANTHER" id="PTHR47958">
    <property type="entry name" value="ATP-DEPENDENT RNA HELICASE DBP3"/>
    <property type="match status" value="1"/>
</dbReference>
<dbReference type="InterPro" id="IPR014001">
    <property type="entry name" value="Helicase_ATP-bd"/>
</dbReference>
<evidence type="ECO:0000256" key="2">
    <source>
        <dbReference type="ARBA" id="ARBA00022741"/>
    </source>
</evidence>
<dbReference type="GO" id="GO:0003676">
    <property type="term" value="F:nucleic acid binding"/>
    <property type="evidence" value="ECO:0007669"/>
    <property type="project" value="InterPro"/>
</dbReference>
<feature type="domain" description="Helicase ATP-binding" evidence="8">
    <location>
        <begin position="213"/>
        <end position="405"/>
    </location>
</feature>
<evidence type="ECO:0000313" key="11">
    <source>
        <dbReference type="Proteomes" id="UP000822476"/>
    </source>
</evidence>
<dbReference type="CDD" id="cd18787">
    <property type="entry name" value="SF2_C_DEAD"/>
    <property type="match status" value="1"/>
</dbReference>
<evidence type="ECO:0000256" key="4">
    <source>
        <dbReference type="ARBA" id="ARBA00022806"/>
    </source>
</evidence>
<dbReference type="Pfam" id="PF00271">
    <property type="entry name" value="Helicase_C"/>
    <property type="match status" value="1"/>
</dbReference>
<keyword evidence="11" id="KW-1185">Reference proteome</keyword>
<keyword evidence="4 6" id="KW-0347">Helicase</keyword>
<dbReference type="Gene3D" id="3.40.50.300">
    <property type="entry name" value="P-loop containing nucleotide triphosphate hydrolases"/>
    <property type="match status" value="2"/>
</dbReference>
<proteinExistence type="inferred from homology"/>
<evidence type="ECO:0000256" key="7">
    <source>
        <dbReference type="SAM" id="MobiDB-lite"/>
    </source>
</evidence>
<dbReference type="InterPro" id="IPR000629">
    <property type="entry name" value="RNA-helicase_DEAD-box_CS"/>
</dbReference>
<evidence type="ECO:0000259" key="8">
    <source>
        <dbReference type="PROSITE" id="PS51192"/>
    </source>
</evidence>
<dbReference type="PROSITE" id="PS51194">
    <property type="entry name" value="HELICASE_CTER"/>
    <property type="match status" value="1"/>
</dbReference>
<accession>A0A8S9YVR9</accession>
<dbReference type="InterPro" id="IPR001650">
    <property type="entry name" value="Helicase_C-like"/>
</dbReference>
<feature type="compositionally biased region" description="Polar residues" evidence="7">
    <location>
        <begin position="653"/>
        <end position="673"/>
    </location>
</feature>
<evidence type="ECO:0000313" key="10">
    <source>
        <dbReference type="EMBL" id="KAF7257230.1"/>
    </source>
</evidence>
<dbReference type="OrthoDB" id="6263093at2759"/>
<dbReference type="PROSITE" id="PS51192">
    <property type="entry name" value="HELICASE_ATP_BIND_1"/>
    <property type="match status" value="1"/>
</dbReference>
<feature type="domain" description="Helicase C-terminal" evidence="9">
    <location>
        <begin position="491"/>
        <end position="640"/>
    </location>
</feature>
<dbReference type="EC" id="3.6.4.13" evidence="1"/>
<dbReference type="SUPFAM" id="SSF52540">
    <property type="entry name" value="P-loop containing nucleoside triphosphate hydrolases"/>
    <property type="match status" value="1"/>
</dbReference>
<dbReference type="SMART" id="SM00490">
    <property type="entry name" value="HELICc"/>
    <property type="match status" value="1"/>
</dbReference>
<dbReference type="GO" id="GO:0003724">
    <property type="term" value="F:RNA helicase activity"/>
    <property type="evidence" value="ECO:0007669"/>
    <property type="project" value="UniProtKB-EC"/>
</dbReference>
<dbReference type="PROSITE" id="PS00039">
    <property type="entry name" value="DEAD_ATP_HELICASE"/>
    <property type="match status" value="1"/>
</dbReference>
<evidence type="ECO:0000256" key="3">
    <source>
        <dbReference type="ARBA" id="ARBA00022801"/>
    </source>
</evidence>
<comment type="similarity">
    <text evidence="6">Belongs to the DEAD box helicase family.</text>
</comment>
<dbReference type="Pfam" id="PF00270">
    <property type="entry name" value="DEAD"/>
    <property type="match status" value="1"/>
</dbReference>
<keyword evidence="5 6" id="KW-0067">ATP-binding</keyword>
<sequence length="697" mass="78865">MGTRENILRIELPSCLSGVYYSVCYSDMMLLITVLVGFQTFHYTSCRLVGFFRAVHHSRRHTDVTQSKRLLFWNRQHCRPRPYTSEPVDESRRKVLREPPGFVSSHRWMIKRPTDENLEAVIFGKTEKTNVTSSAQEKFLASEMKAQISGIPVTSDFSYVCAETISDVPHIDNRLHENLTRMGLGQLTPVQRHAIGIMSVDDMVEVQDESTPFQRVVGKYDIMAAAQTGSGKTLAYLIPIVNRLLRVYPYEAMQAQLERIPCQFPSGLILAPTRELVQQIRSEAMKLCYRTFLRPVSVYGGERPPRQLHQLTLGSHLIVATPGRLLDFLRQGVLQLTHCRSLVLDEADRMLDMGFEEQIREILELPDYGMPQPRDTERQTCLYSATFPHEVALLARNFLRGPRCVSLTVGDQDSGTLVPEWGKTGNRSRNSRDEELARLTQIVPREIVQQFEMVNENSVGGLHRHLIQFVQKLTAESEVPKCEKNEQTVDVMDSTITPVRILVFCNTKREVDEIDAALYRSGLKSVSLHGDKSQVHRSKALDLFRKGVSQVLVASSVAARGLDIPNVTAVVNIGFPVEVDDYVHRIGRTGRMGRSGKAVTFVNHTLLTKSSRSVVHGILSIVNSSAGNVEHIPEPVIRFAGWNSSDPAPRDLGNSTKSFMNKSRKPQLSSTPYSDRRQNFYKKQYTADLNDLNRRFR</sequence>
<dbReference type="SMART" id="SM00487">
    <property type="entry name" value="DEXDc"/>
    <property type="match status" value="1"/>
</dbReference>
<dbReference type="EMBL" id="JTDE01002532">
    <property type="protein sequence ID" value="KAF7257230.1"/>
    <property type="molecule type" value="Genomic_DNA"/>
</dbReference>
<dbReference type="AlphaFoldDB" id="A0A8S9YVR9"/>
<dbReference type="Proteomes" id="UP000822476">
    <property type="component" value="Unassembled WGS sequence"/>
</dbReference>